<sequence>GQTEAAQLLIKKGAKINGINRDGATPLHASAFFGQTEIVELFIKNKANLNIANGKGETPLDSASHGWDEIQGLMQIFAGILQMEVDLDRAKAGRPKVAELLRKNGGRKGEEFR</sequence>
<dbReference type="Pfam" id="PF12796">
    <property type="entry name" value="Ank_2"/>
    <property type="match status" value="1"/>
</dbReference>
<dbReference type="PROSITE" id="PS50297">
    <property type="entry name" value="ANK_REP_REGION"/>
    <property type="match status" value="1"/>
</dbReference>
<dbReference type="InterPro" id="IPR036770">
    <property type="entry name" value="Ankyrin_rpt-contain_sf"/>
</dbReference>
<proteinExistence type="predicted"/>
<dbReference type="Gene3D" id="1.25.40.20">
    <property type="entry name" value="Ankyrin repeat-containing domain"/>
    <property type="match status" value="2"/>
</dbReference>
<keyword evidence="1" id="KW-0677">Repeat</keyword>
<dbReference type="EMBL" id="UINC01028504">
    <property type="protein sequence ID" value="SVB09598.1"/>
    <property type="molecule type" value="Genomic_DNA"/>
</dbReference>
<dbReference type="SMART" id="SM00248">
    <property type="entry name" value="ANK"/>
    <property type="match status" value="2"/>
</dbReference>
<gene>
    <name evidence="3" type="ORF">METZ01_LOCUS162452</name>
</gene>
<dbReference type="PANTHER" id="PTHR24171">
    <property type="entry name" value="ANKYRIN REPEAT DOMAIN-CONTAINING PROTEIN 39-RELATED"/>
    <property type="match status" value="1"/>
</dbReference>
<dbReference type="InterPro" id="IPR002110">
    <property type="entry name" value="Ankyrin_rpt"/>
</dbReference>
<evidence type="ECO:0000256" key="1">
    <source>
        <dbReference type="ARBA" id="ARBA00022737"/>
    </source>
</evidence>
<organism evidence="3">
    <name type="scientific">marine metagenome</name>
    <dbReference type="NCBI Taxonomy" id="408172"/>
    <lineage>
        <taxon>unclassified sequences</taxon>
        <taxon>metagenomes</taxon>
        <taxon>ecological metagenomes</taxon>
    </lineage>
</organism>
<accession>A0A382B754</accession>
<evidence type="ECO:0000256" key="2">
    <source>
        <dbReference type="ARBA" id="ARBA00023043"/>
    </source>
</evidence>
<reference evidence="3" key="1">
    <citation type="submission" date="2018-05" db="EMBL/GenBank/DDBJ databases">
        <authorList>
            <person name="Lanie J.A."/>
            <person name="Ng W.-L."/>
            <person name="Kazmierczak K.M."/>
            <person name="Andrzejewski T.M."/>
            <person name="Davidsen T.M."/>
            <person name="Wayne K.J."/>
            <person name="Tettelin H."/>
            <person name="Glass J.I."/>
            <person name="Rusch D."/>
            <person name="Podicherti R."/>
            <person name="Tsui H.-C.T."/>
            <person name="Winkler M.E."/>
        </authorList>
    </citation>
    <scope>NUCLEOTIDE SEQUENCE</scope>
</reference>
<feature type="non-terminal residue" evidence="3">
    <location>
        <position position="1"/>
    </location>
</feature>
<dbReference type="AlphaFoldDB" id="A0A382B754"/>
<dbReference type="SUPFAM" id="SSF48403">
    <property type="entry name" value="Ankyrin repeat"/>
    <property type="match status" value="1"/>
</dbReference>
<protein>
    <submittedName>
        <fullName evidence="3">Uncharacterized protein</fullName>
    </submittedName>
</protein>
<keyword evidence="2" id="KW-0040">ANK repeat</keyword>
<evidence type="ECO:0000313" key="3">
    <source>
        <dbReference type="EMBL" id="SVB09598.1"/>
    </source>
</evidence>
<dbReference type="PROSITE" id="PS50088">
    <property type="entry name" value="ANK_REPEAT"/>
    <property type="match status" value="1"/>
</dbReference>
<name>A0A382B754_9ZZZZ</name>